<proteinExistence type="predicted"/>
<evidence type="ECO:0000313" key="2">
    <source>
        <dbReference type="Proteomes" id="UP000287651"/>
    </source>
</evidence>
<accession>A0A427AXV5</accession>
<dbReference type="EMBL" id="AMZH03000991">
    <property type="protein sequence ID" value="RRT81092.1"/>
    <property type="molecule type" value="Genomic_DNA"/>
</dbReference>
<dbReference type="Proteomes" id="UP000287651">
    <property type="component" value="Unassembled WGS sequence"/>
</dbReference>
<dbReference type="AlphaFoldDB" id="A0A427AXV5"/>
<name>A0A427AXV5_ENSVE</name>
<evidence type="ECO:0000313" key="1">
    <source>
        <dbReference type="EMBL" id="RRT81092.1"/>
    </source>
</evidence>
<sequence length="134" mass="14892">MAVSSRVMTTLLDLDSQNDGSDKSISLCWLFKRISSDIIKSDGYAFPEHHVLELDNFIDGGCVDGHSASRPIPFILTIDSAVGGDLQDQDIGSITLNDEKLEEQLLKVIFAYNMQDNLLYAMLIVEETLMCSME</sequence>
<reference evidence="1 2" key="1">
    <citation type="journal article" date="2014" name="Agronomy (Basel)">
        <title>A Draft Genome Sequence for Ensete ventricosum, the Drought-Tolerant Tree Against Hunger.</title>
        <authorList>
            <person name="Harrison J."/>
            <person name="Moore K.A."/>
            <person name="Paszkiewicz K."/>
            <person name="Jones T."/>
            <person name="Grant M."/>
            <person name="Ambacheew D."/>
            <person name="Muzemil S."/>
            <person name="Studholme D.J."/>
        </authorList>
    </citation>
    <scope>NUCLEOTIDE SEQUENCE [LARGE SCALE GENOMIC DNA]</scope>
</reference>
<gene>
    <name evidence="1" type="ORF">B296_00005558</name>
</gene>
<organism evidence="1 2">
    <name type="scientific">Ensete ventricosum</name>
    <name type="common">Abyssinian banana</name>
    <name type="synonym">Musa ensete</name>
    <dbReference type="NCBI Taxonomy" id="4639"/>
    <lineage>
        <taxon>Eukaryota</taxon>
        <taxon>Viridiplantae</taxon>
        <taxon>Streptophyta</taxon>
        <taxon>Embryophyta</taxon>
        <taxon>Tracheophyta</taxon>
        <taxon>Spermatophyta</taxon>
        <taxon>Magnoliopsida</taxon>
        <taxon>Liliopsida</taxon>
        <taxon>Zingiberales</taxon>
        <taxon>Musaceae</taxon>
        <taxon>Ensete</taxon>
    </lineage>
</organism>
<comment type="caution">
    <text evidence="1">The sequence shown here is derived from an EMBL/GenBank/DDBJ whole genome shotgun (WGS) entry which is preliminary data.</text>
</comment>
<protein>
    <submittedName>
        <fullName evidence="1">Uncharacterized protein</fullName>
    </submittedName>
</protein>